<sequence>MGETAHIQNTEIVEKLEETLVNFGARHQKLVLKFRQGMGLDEKNKSIRKALKGTGEFFICEQPFEMTPQERLYNLFYWANRFVKDDEVANWLKEQESPSLPEGLSPISSNILLAYYAMNEPAIIPEIKLFVKELQENVFKSVRDGHSHTDIILTLEKFDFTYPFIGEPR</sequence>
<gene>
    <name evidence="1" type="ORF">UX13_C0004G0016</name>
</gene>
<evidence type="ECO:0000313" key="1">
    <source>
        <dbReference type="EMBL" id="KKU10769.1"/>
    </source>
</evidence>
<dbReference type="AlphaFoldDB" id="A0A0G1MRF2"/>
<organism evidence="1 2">
    <name type="scientific">Candidatus Woesebacteria bacterium GW2011_GWB1_45_5</name>
    <dbReference type="NCBI Taxonomy" id="1618581"/>
    <lineage>
        <taxon>Bacteria</taxon>
        <taxon>Candidatus Woeseibacteriota</taxon>
    </lineage>
</organism>
<dbReference type="Proteomes" id="UP000034329">
    <property type="component" value="Unassembled WGS sequence"/>
</dbReference>
<protein>
    <submittedName>
        <fullName evidence="1">Uncharacterized protein</fullName>
    </submittedName>
</protein>
<proteinExistence type="predicted"/>
<evidence type="ECO:0000313" key="2">
    <source>
        <dbReference type="Proteomes" id="UP000034329"/>
    </source>
</evidence>
<reference evidence="1 2" key="1">
    <citation type="journal article" date="2015" name="Nature">
        <title>rRNA introns, odd ribosomes, and small enigmatic genomes across a large radiation of phyla.</title>
        <authorList>
            <person name="Brown C.T."/>
            <person name="Hug L.A."/>
            <person name="Thomas B.C."/>
            <person name="Sharon I."/>
            <person name="Castelle C.J."/>
            <person name="Singh A."/>
            <person name="Wilkins M.J."/>
            <person name="Williams K.H."/>
            <person name="Banfield J.F."/>
        </authorList>
    </citation>
    <scope>NUCLEOTIDE SEQUENCE [LARGE SCALE GENOMIC DNA]</scope>
</reference>
<comment type="caution">
    <text evidence="1">The sequence shown here is derived from an EMBL/GenBank/DDBJ whole genome shotgun (WGS) entry which is preliminary data.</text>
</comment>
<name>A0A0G1MRF2_9BACT</name>
<dbReference type="EMBL" id="LCLA01000004">
    <property type="protein sequence ID" value="KKU10769.1"/>
    <property type="molecule type" value="Genomic_DNA"/>
</dbReference>
<accession>A0A0G1MRF2</accession>